<dbReference type="Proteomes" id="UP000614058">
    <property type="component" value="Unassembled WGS sequence"/>
</dbReference>
<sequence>MKTTEEKISCDIHHYKQTLREFYSNAAAILLAAVIGSALVICFDISIDTKVTLVKLLMGCGVVGILAVVVQFVRFASKKR</sequence>
<dbReference type="EMBL" id="JAEHNZ010000004">
    <property type="protein sequence ID" value="MBK0397226.1"/>
    <property type="molecule type" value="Genomic_DNA"/>
</dbReference>
<evidence type="ECO:0000313" key="2">
    <source>
        <dbReference type="EMBL" id="MBK0396037.1"/>
    </source>
</evidence>
<reference evidence="2 4" key="2">
    <citation type="journal article" date="2021" name="Pathogens">
        <title>Isolation and Characterization of Kingella bonacorsii sp. nov., A Novel Kingella Species Detected in a Stable Periodontitis Subject.</title>
        <authorList>
            <person name="Antezack A."/>
            <person name="Boxberger M."/>
            <person name="Rolland C."/>
            <person name="Monnet-Corti V."/>
            <person name="La Scola B."/>
        </authorList>
    </citation>
    <scope>NUCLEOTIDE SEQUENCE [LARGE SCALE GENOMIC DNA]</scope>
    <source>
        <strain evidence="2 4">Marseille-Q4569</strain>
    </source>
</reference>
<evidence type="ECO:0000313" key="3">
    <source>
        <dbReference type="EMBL" id="MBK0397226.1"/>
    </source>
</evidence>
<comment type="caution">
    <text evidence="2">The sequence shown here is derived from an EMBL/GenBank/DDBJ whole genome shotgun (WGS) entry which is preliminary data.</text>
</comment>
<evidence type="ECO:0000313" key="4">
    <source>
        <dbReference type="Proteomes" id="UP000614058"/>
    </source>
</evidence>
<reference evidence="2" key="1">
    <citation type="submission" date="2020-12" db="EMBL/GenBank/DDBJ databases">
        <authorList>
            <person name="Antezack A."/>
            <person name="Boxberger M."/>
            <person name="Rolland C."/>
            <person name="Monnet-Corti V."/>
            <person name="La Scola B."/>
        </authorList>
    </citation>
    <scope>NUCLEOTIDE SEQUENCE</scope>
    <source>
        <strain evidence="2">Marseille-Q4569</strain>
    </source>
</reference>
<keyword evidence="1" id="KW-1133">Transmembrane helix</keyword>
<proteinExistence type="predicted"/>
<name>A0ABS1BS36_9NEIS</name>
<dbReference type="EMBL" id="JAEHNZ010000002">
    <property type="protein sequence ID" value="MBK0396037.1"/>
    <property type="molecule type" value="Genomic_DNA"/>
</dbReference>
<keyword evidence="1" id="KW-0472">Membrane</keyword>
<dbReference type="RefSeq" id="WP_003793652.1">
    <property type="nucleotide sequence ID" value="NZ_JAEHNZ010000002.1"/>
</dbReference>
<feature type="transmembrane region" description="Helical" evidence="1">
    <location>
        <begin position="53"/>
        <end position="73"/>
    </location>
</feature>
<accession>A0ABS1BS36</accession>
<feature type="transmembrane region" description="Helical" evidence="1">
    <location>
        <begin position="22"/>
        <end position="47"/>
    </location>
</feature>
<keyword evidence="1" id="KW-0812">Transmembrane</keyword>
<evidence type="ECO:0000256" key="1">
    <source>
        <dbReference type="SAM" id="Phobius"/>
    </source>
</evidence>
<dbReference type="GeneID" id="84907384"/>
<protein>
    <submittedName>
        <fullName evidence="2">Uncharacterized protein</fullName>
    </submittedName>
</protein>
<keyword evidence="4" id="KW-1185">Reference proteome</keyword>
<organism evidence="2 4">
    <name type="scientific">Kingella bonacorsii</name>
    <dbReference type="NCBI Taxonomy" id="2796361"/>
    <lineage>
        <taxon>Bacteria</taxon>
        <taxon>Pseudomonadati</taxon>
        <taxon>Pseudomonadota</taxon>
        <taxon>Betaproteobacteria</taxon>
        <taxon>Neisseriales</taxon>
        <taxon>Neisseriaceae</taxon>
        <taxon>Kingella</taxon>
    </lineage>
</organism>
<gene>
    <name evidence="2" type="ORF">JDW22_05430</name>
    <name evidence="3" type="ORF">JDW22_11735</name>
</gene>